<dbReference type="EMBL" id="AMCI01004914">
    <property type="protein sequence ID" value="EJW97157.1"/>
    <property type="molecule type" value="Genomic_DNA"/>
</dbReference>
<name>J9G5T4_9ZZZZ</name>
<evidence type="ECO:0000313" key="1">
    <source>
        <dbReference type="EMBL" id="EJW97157.1"/>
    </source>
</evidence>
<protein>
    <submittedName>
        <fullName evidence="1">Uncharacterized protein</fullName>
    </submittedName>
</protein>
<reference evidence="1" key="1">
    <citation type="journal article" date="2012" name="PLoS ONE">
        <title>Gene sets for utilization of primary and secondary nutrition supplies in the distal gut of endangered iberian lynx.</title>
        <authorList>
            <person name="Alcaide M."/>
            <person name="Messina E."/>
            <person name="Richter M."/>
            <person name="Bargiela R."/>
            <person name="Peplies J."/>
            <person name="Huws S.A."/>
            <person name="Newbold C.J."/>
            <person name="Golyshin P.N."/>
            <person name="Simon M.A."/>
            <person name="Lopez G."/>
            <person name="Yakimov M.M."/>
            <person name="Ferrer M."/>
        </authorList>
    </citation>
    <scope>NUCLEOTIDE SEQUENCE</scope>
</reference>
<organism evidence="1">
    <name type="scientific">gut metagenome</name>
    <dbReference type="NCBI Taxonomy" id="749906"/>
    <lineage>
        <taxon>unclassified sequences</taxon>
        <taxon>metagenomes</taxon>
        <taxon>organismal metagenomes</taxon>
    </lineage>
</organism>
<feature type="non-terminal residue" evidence="1">
    <location>
        <position position="49"/>
    </location>
</feature>
<sequence>MMVELLAEYVLFLQGIAFPDGLNDVGKYVLKKEVLFRIGTELLVRDWLS</sequence>
<proteinExistence type="predicted"/>
<dbReference type="AlphaFoldDB" id="J9G5T4"/>
<gene>
    <name evidence="1" type="ORF">EVA_14737</name>
</gene>
<accession>J9G5T4</accession>
<comment type="caution">
    <text evidence="1">The sequence shown here is derived from an EMBL/GenBank/DDBJ whole genome shotgun (WGS) entry which is preliminary data.</text>
</comment>